<dbReference type="PROSITE" id="PS50943">
    <property type="entry name" value="HTH_CROC1"/>
    <property type="match status" value="1"/>
</dbReference>
<name>A0A514LH17_9BACI</name>
<keyword evidence="3" id="KW-1185">Reference proteome</keyword>
<reference evidence="3" key="1">
    <citation type="submission" date="2019-01" db="EMBL/GenBank/DDBJ databases">
        <title>Genomic analysis of Salicibibacter sp. NKC3-5.</title>
        <authorList>
            <person name="Oh Y.J."/>
        </authorList>
    </citation>
    <scope>NUCLEOTIDE SEQUENCE [LARGE SCALE GENOMIC DNA]</scope>
    <source>
        <strain evidence="3">NKC3-5</strain>
    </source>
</reference>
<accession>A0A514LH17</accession>
<feature type="domain" description="HTH cro/C1-type" evidence="1">
    <location>
        <begin position="2"/>
        <end position="58"/>
    </location>
</feature>
<evidence type="ECO:0000259" key="1">
    <source>
        <dbReference type="PROSITE" id="PS50943"/>
    </source>
</evidence>
<dbReference type="GO" id="GO:0003677">
    <property type="term" value="F:DNA binding"/>
    <property type="evidence" value="ECO:0007669"/>
    <property type="project" value="InterPro"/>
</dbReference>
<dbReference type="OrthoDB" id="9932556at2"/>
<dbReference type="InterPro" id="IPR001387">
    <property type="entry name" value="Cro/C1-type_HTH"/>
</dbReference>
<proteinExistence type="predicted"/>
<evidence type="ECO:0000313" key="2">
    <source>
        <dbReference type="EMBL" id="QDI90835.1"/>
    </source>
</evidence>
<organism evidence="2 3">
    <name type="scientific">Salicibibacter halophilus</name>
    <dbReference type="NCBI Taxonomy" id="2502791"/>
    <lineage>
        <taxon>Bacteria</taxon>
        <taxon>Bacillati</taxon>
        <taxon>Bacillota</taxon>
        <taxon>Bacilli</taxon>
        <taxon>Bacillales</taxon>
        <taxon>Bacillaceae</taxon>
        <taxon>Salicibibacter</taxon>
    </lineage>
</organism>
<protein>
    <submittedName>
        <fullName evidence="2">XRE family transcriptional regulator</fullName>
    </submittedName>
</protein>
<dbReference type="EMBL" id="CP035485">
    <property type="protein sequence ID" value="QDI90835.1"/>
    <property type="molecule type" value="Genomic_DNA"/>
</dbReference>
<sequence>MIDAFRLALKMSQEELAEVTKLDMETIQSFEEYGFPGETDVHTIHHLSKALKVSVDTLVYFNHQYA</sequence>
<dbReference type="AlphaFoldDB" id="A0A514LH17"/>
<dbReference type="Proteomes" id="UP000319756">
    <property type="component" value="Chromosome"/>
</dbReference>
<dbReference type="KEGG" id="sale:EPH95_06310"/>
<gene>
    <name evidence="2" type="ORF">EPH95_06310</name>
</gene>
<dbReference type="SUPFAM" id="SSF47413">
    <property type="entry name" value="lambda repressor-like DNA-binding domains"/>
    <property type="match status" value="1"/>
</dbReference>
<dbReference type="CDD" id="cd00093">
    <property type="entry name" value="HTH_XRE"/>
    <property type="match status" value="1"/>
</dbReference>
<dbReference type="InterPro" id="IPR010982">
    <property type="entry name" value="Lambda_DNA-bd_dom_sf"/>
</dbReference>
<dbReference type="Gene3D" id="1.10.260.40">
    <property type="entry name" value="lambda repressor-like DNA-binding domains"/>
    <property type="match status" value="1"/>
</dbReference>
<dbReference type="Pfam" id="PF01381">
    <property type="entry name" value="HTH_3"/>
    <property type="match status" value="1"/>
</dbReference>
<evidence type="ECO:0000313" key="3">
    <source>
        <dbReference type="Proteomes" id="UP000319756"/>
    </source>
</evidence>
<dbReference type="RefSeq" id="WP_142088307.1">
    <property type="nucleotide sequence ID" value="NZ_CP035485.1"/>
</dbReference>